<dbReference type="RefSeq" id="WP_090078617.1">
    <property type="nucleotide sequence ID" value="NZ_FOQT01000001.1"/>
</dbReference>
<keyword evidence="3" id="KW-1185">Reference proteome</keyword>
<evidence type="ECO:0008006" key="4">
    <source>
        <dbReference type="Google" id="ProtNLM"/>
    </source>
</evidence>
<dbReference type="AlphaFoldDB" id="A0A1I3DKT1"/>
<gene>
    <name evidence="2" type="ORF">SAMN05443292_0547</name>
</gene>
<evidence type="ECO:0000313" key="2">
    <source>
        <dbReference type="EMBL" id="SFH87325.1"/>
    </source>
</evidence>
<feature type="chain" id="PRO_5011515483" description="C1q domain-containing protein" evidence="1">
    <location>
        <begin position="19"/>
        <end position="235"/>
    </location>
</feature>
<sequence>MRKYYYLSCILLSSYAFSQVGINTPTPQGTLDVNGNIMVRLTPTHAPAASYNVLAVNPTNREVQIISTTLQSAVNGSIVKVEKDTNVNLANVAIFAGSGYNRINFSQANVKIDNPDPNANFDVTDDSYTAKSTGIYEVNYEFRYGSGVQASILGGVPGIGVFKKVGSAAATLLDERLFSGANLLVANITISQTSINSIYKLTAGDKLLFGVNEGSIVVSLLSGSFVTINIRKISD</sequence>
<accession>A0A1I3DKT1</accession>
<name>A0A1I3DKT1_9FLAO</name>
<dbReference type="EMBL" id="FOQT01000001">
    <property type="protein sequence ID" value="SFH87325.1"/>
    <property type="molecule type" value="Genomic_DNA"/>
</dbReference>
<dbReference type="Proteomes" id="UP000198931">
    <property type="component" value="Unassembled WGS sequence"/>
</dbReference>
<reference evidence="2 3" key="1">
    <citation type="submission" date="2016-10" db="EMBL/GenBank/DDBJ databases">
        <authorList>
            <person name="de Groot N.N."/>
        </authorList>
    </citation>
    <scope>NUCLEOTIDE SEQUENCE [LARGE SCALE GENOMIC DNA]</scope>
    <source>
        <strain evidence="2 3">DSM 26000</strain>
    </source>
</reference>
<organism evidence="2 3">
    <name type="scientific">Halpernia frigidisoli</name>
    <dbReference type="NCBI Taxonomy" id="1125876"/>
    <lineage>
        <taxon>Bacteria</taxon>
        <taxon>Pseudomonadati</taxon>
        <taxon>Bacteroidota</taxon>
        <taxon>Flavobacteriia</taxon>
        <taxon>Flavobacteriales</taxon>
        <taxon>Weeksellaceae</taxon>
        <taxon>Chryseobacterium group</taxon>
        <taxon>Halpernia</taxon>
    </lineage>
</organism>
<protein>
    <recommendedName>
        <fullName evidence="4">C1q domain-containing protein</fullName>
    </recommendedName>
</protein>
<proteinExistence type="predicted"/>
<evidence type="ECO:0000256" key="1">
    <source>
        <dbReference type="SAM" id="SignalP"/>
    </source>
</evidence>
<feature type="signal peptide" evidence="1">
    <location>
        <begin position="1"/>
        <end position="18"/>
    </location>
</feature>
<evidence type="ECO:0000313" key="3">
    <source>
        <dbReference type="Proteomes" id="UP000198931"/>
    </source>
</evidence>
<keyword evidence="1" id="KW-0732">Signal</keyword>
<dbReference type="OrthoDB" id="1345111at2"/>